<name>A0A6G4XPW5_9ACTN</name>
<keyword evidence="4" id="KW-1185">Reference proteome</keyword>
<dbReference type="InterPro" id="IPR003141">
    <property type="entry name" value="Pol/His_phosphatase_N"/>
</dbReference>
<dbReference type="SUPFAM" id="SSF89550">
    <property type="entry name" value="PHP domain-like"/>
    <property type="match status" value="1"/>
</dbReference>
<proteinExistence type="predicted"/>
<gene>
    <name evidence="3" type="ORF">G6045_28060</name>
</gene>
<dbReference type="AlphaFoldDB" id="A0A6G4XPW5"/>
<dbReference type="RefSeq" id="WP_165334920.1">
    <property type="nucleotide sequence ID" value="NZ_JAAKZW010000153.1"/>
</dbReference>
<dbReference type="InterPro" id="IPR016195">
    <property type="entry name" value="Pol/histidinol_Pase-like"/>
</dbReference>
<dbReference type="PROSITE" id="PS51318">
    <property type="entry name" value="TAT"/>
    <property type="match status" value="1"/>
</dbReference>
<keyword evidence="3" id="KW-0378">Hydrolase</keyword>
<dbReference type="SMART" id="SM00481">
    <property type="entry name" value="POLIIIAc"/>
    <property type="match status" value="1"/>
</dbReference>
<dbReference type="InterPro" id="IPR006311">
    <property type="entry name" value="TAT_signal"/>
</dbReference>
<accession>A0A6G4XPW5</accession>
<evidence type="ECO:0000313" key="4">
    <source>
        <dbReference type="Proteomes" id="UP000481109"/>
    </source>
</evidence>
<evidence type="ECO:0000313" key="3">
    <source>
        <dbReference type="EMBL" id="NGO79478.1"/>
    </source>
</evidence>
<dbReference type="EMBL" id="JAAKZW010000153">
    <property type="protein sequence ID" value="NGO79478.1"/>
    <property type="molecule type" value="Genomic_DNA"/>
</dbReference>
<feature type="region of interest" description="Disordered" evidence="1">
    <location>
        <begin position="1"/>
        <end position="36"/>
    </location>
</feature>
<organism evidence="3 4">
    <name type="scientific">Streptomyces mesophilus</name>
    <dbReference type="NCBI Taxonomy" id="1775132"/>
    <lineage>
        <taxon>Bacteria</taxon>
        <taxon>Bacillati</taxon>
        <taxon>Actinomycetota</taxon>
        <taxon>Actinomycetes</taxon>
        <taxon>Kitasatosporales</taxon>
        <taxon>Streptomycetaceae</taxon>
        <taxon>Streptomyces</taxon>
    </lineage>
</organism>
<feature type="domain" description="Polymerase/histidinol phosphatase N-terminal" evidence="2">
    <location>
        <begin position="92"/>
        <end position="169"/>
    </location>
</feature>
<dbReference type="NCBIfam" id="NF038032">
    <property type="entry name" value="CehA_McbA_metalo"/>
    <property type="match status" value="1"/>
</dbReference>
<dbReference type="Gene3D" id="3.20.20.140">
    <property type="entry name" value="Metal-dependent hydrolases"/>
    <property type="match status" value="1"/>
</dbReference>
<feature type="compositionally biased region" description="Basic and acidic residues" evidence="1">
    <location>
        <begin position="7"/>
        <end position="22"/>
    </location>
</feature>
<dbReference type="GO" id="GO:0016787">
    <property type="term" value="F:hydrolase activity"/>
    <property type="evidence" value="ECO:0007669"/>
    <property type="project" value="UniProtKB-KW"/>
</dbReference>
<dbReference type="InterPro" id="IPR022028">
    <property type="entry name" value="DUF3604"/>
</dbReference>
<evidence type="ECO:0000259" key="2">
    <source>
        <dbReference type="SMART" id="SM00481"/>
    </source>
</evidence>
<comment type="caution">
    <text evidence="3">The sequence shown here is derived from an EMBL/GenBank/DDBJ whole genome shotgun (WGS) entry which is preliminary data.</text>
</comment>
<evidence type="ECO:0000256" key="1">
    <source>
        <dbReference type="SAM" id="MobiDB-lite"/>
    </source>
</evidence>
<reference evidence="3 4" key="1">
    <citation type="submission" date="2020-02" db="EMBL/GenBank/DDBJ databases">
        <title>Whole-genome analyses of novel actinobacteria.</title>
        <authorList>
            <person name="Sahin N."/>
            <person name="Tokatli A."/>
        </authorList>
    </citation>
    <scope>NUCLEOTIDE SEQUENCE [LARGE SCALE GENOMIC DNA]</scope>
    <source>
        <strain evidence="3 4">YC504</strain>
    </source>
</reference>
<sequence length="431" mass="45625">MTPHHAHSCDHGHDRDRGHGHADSTTPYGQVDHHHGGVGRRALLSSAGGLLMLAAVPGTARAAHATQAGSAVPLVAASRTSKLTQGTTLVHADMHNHTVMSDGDGSAQAAFGSMREAGLDVAALTDHATLFAIDGLSSGEWSTQGQLADAANDPGQFTAVRGFEWSSPLEGHINVWNTGDFADLLRAAGPGNLYNWLAARPGGLASFNHPGREPGRFNEFAFKPSVLQQMVGLEMFNRTDDYLFEGWSSGKASPLCVCLNSGWRPGLTGVTDEHGTTWGFHEGKGRSGLWVTENTRAAVFEAMRARRSFATRVSGLRVDATANGVRMGSTIPQASGDIRFLVDIDRGPDWEGKPLRVQVLRPGTRVPTVVEVVDTVNGAVADLTVPLNAADGAWVVLRVSDPSVANGTPGPAGHACNDFGVAYTSPWWLRP</sequence>
<dbReference type="Proteomes" id="UP000481109">
    <property type="component" value="Unassembled WGS sequence"/>
</dbReference>
<protein>
    <submittedName>
        <fullName evidence="3">CehA/McbA family metallohydrolase</fullName>
    </submittedName>
</protein>
<dbReference type="Pfam" id="PF12228">
    <property type="entry name" value="DUF3604"/>
    <property type="match status" value="1"/>
</dbReference>